<dbReference type="Proteomes" id="UP000217199">
    <property type="component" value="Unassembled WGS sequence"/>
</dbReference>
<evidence type="ECO:0000256" key="1">
    <source>
        <dbReference type="SAM" id="MobiDB-lite"/>
    </source>
</evidence>
<feature type="region of interest" description="Disordered" evidence="1">
    <location>
        <begin position="346"/>
        <end position="389"/>
    </location>
</feature>
<feature type="compositionally biased region" description="Basic residues" evidence="1">
    <location>
        <begin position="205"/>
        <end position="214"/>
    </location>
</feature>
<evidence type="ECO:0000313" key="3">
    <source>
        <dbReference type="Proteomes" id="UP000217199"/>
    </source>
</evidence>
<keyword evidence="3" id="KW-1185">Reference proteome</keyword>
<dbReference type="EMBL" id="NBII01000001">
    <property type="protein sequence ID" value="PAV22995.1"/>
    <property type="molecule type" value="Genomic_DNA"/>
</dbReference>
<reference evidence="2 3" key="1">
    <citation type="journal article" date="2017" name="Mol. Ecol.">
        <title>Comparative and population genomic landscape of Phellinus noxius: A hypervariable fungus causing root rot in trees.</title>
        <authorList>
            <person name="Chung C.L."/>
            <person name="Lee T.J."/>
            <person name="Akiba M."/>
            <person name="Lee H.H."/>
            <person name="Kuo T.H."/>
            <person name="Liu D."/>
            <person name="Ke H.M."/>
            <person name="Yokoi T."/>
            <person name="Roa M.B."/>
            <person name="Lu M.J."/>
            <person name="Chang Y.Y."/>
            <person name="Ann P.J."/>
            <person name="Tsai J.N."/>
            <person name="Chen C.Y."/>
            <person name="Tzean S.S."/>
            <person name="Ota Y."/>
            <person name="Hattori T."/>
            <person name="Sahashi N."/>
            <person name="Liou R.F."/>
            <person name="Kikuchi T."/>
            <person name="Tsai I.J."/>
        </authorList>
    </citation>
    <scope>NUCLEOTIDE SEQUENCE [LARGE SCALE GENOMIC DNA]</scope>
    <source>
        <strain evidence="2 3">FFPRI411160</strain>
    </source>
</reference>
<comment type="caution">
    <text evidence="2">The sequence shown here is derived from an EMBL/GenBank/DDBJ whole genome shotgun (WGS) entry which is preliminary data.</text>
</comment>
<protein>
    <submittedName>
        <fullName evidence="2">Uncharacterized protein</fullName>
    </submittedName>
</protein>
<feature type="region of interest" description="Disordered" evidence="1">
    <location>
        <begin position="187"/>
        <end position="272"/>
    </location>
</feature>
<dbReference type="AlphaFoldDB" id="A0A286UU53"/>
<feature type="compositionally biased region" description="Low complexity" evidence="1">
    <location>
        <begin position="42"/>
        <end position="54"/>
    </location>
</feature>
<feature type="region of interest" description="Disordered" evidence="1">
    <location>
        <begin position="1"/>
        <end position="72"/>
    </location>
</feature>
<sequence>MEARVRDGEEGRVGEMGDGIGMSLKKSLKKRGRGDEDETRRTTPTARPGTIPARSLRSHHSNQHSGYYEGEGWKGGGNVLGEGERGAGIETVGDGVGAGAVEGVKDREGEGGSLGLQRKGTYLLTGSPVIRGVVVSGDTGRELDRDRDVEEFVLDGHFDADDDAAARVSPVSLPRSLGYQGRIRALPVPPLNQAGGNSNSNNNHHGSHHHHHQQQRSQHQEPQKKSRSLASELKRPGTQETGIESPLADTYEETVPAYSPPPTADAFRVQDEKRGSIERFVTFGERRTTTTTATTTATASGAGLHGNPEDVSHAYPPPPPLITTTPNMQMRIGAHTHAYAHARPSYTNTRPATADGGGSGGGPRSLSSSSNSNSYSSRPGIPRHEEGGTGMSLTLANVRRHNNDDLDTRQGRVHPLVRNFVSPLDLFERRPEGGDWNV</sequence>
<feature type="compositionally biased region" description="Basic and acidic residues" evidence="1">
    <location>
        <begin position="1"/>
        <end position="15"/>
    </location>
</feature>
<feature type="compositionally biased region" description="Low complexity" evidence="1">
    <location>
        <begin position="192"/>
        <end position="204"/>
    </location>
</feature>
<proteinExistence type="predicted"/>
<feature type="region of interest" description="Disordered" evidence="1">
    <location>
        <begin position="287"/>
        <end position="312"/>
    </location>
</feature>
<accession>A0A286UU53</accession>
<dbReference type="InParanoid" id="A0A286UU53"/>
<name>A0A286UU53_9AGAM</name>
<evidence type="ECO:0000313" key="2">
    <source>
        <dbReference type="EMBL" id="PAV22995.1"/>
    </source>
</evidence>
<organism evidence="2 3">
    <name type="scientific">Pyrrhoderma noxium</name>
    <dbReference type="NCBI Taxonomy" id="2282107"/>
    <lineage>
        <taxon>Eukaryota</taxon>
        <taxon>Fungi</taxon>
        <taxon>Dikarya</taxon>
        <taxon>Basidiomycota</taxon>
        <taxon>Agaricomycotina</taxon>
        <taxon>Agaricomycetes</taxon>
        <taxon>Hymenochaetales</taxon>
        <taxon>Hymenochaetaceae</taxon>
        <taxon>Pyrrhoderma</taxon>
    </lineage>
</organism>
<feature type="compositionally biased region" description="Low complexity" evidence="1">
    <location>
        <begin position="364"/>
        <end position="380"/>
    </location>
</feature>
<feature type="compositionally biased region" description="Low complexity" evidence="1">
    <location>
        <begin position="289"/>
        <end position="299"/>
    </location>
</feature>
<gene>
    <name evidence="2" type="ORF">PNOK_0006200</name>
</gene>